<keyword evidence="5" id="KW-1185">Reference proteome</keyword>
<dbReference type="EMBL" id="JAAVJD010000404">
    <property type="protein sequence ID" value="NJQ08743.1"/>
    <property type="molecule type" value="Genomic_DNA"/>
</dbReference>
<feature type="compositionally biased region" description="Low complexity" evidence="2">
    <location>
        <begin position="167"/>
        <end position="181"/>
    </location>
</feature>
<evidence type="ECO:0000256" key="2">
    <source>
        <dbReference type="SAM" id="MobiDB-lite"/>
    </source>
</evidence>
<dbReference type="Pfam" id="PF11997">
    <property type="entry name" value="DUF3492"/>
    <property type="match status" value="2"/>
</dbReference>
<feature type="compositionally biased region" description="Low complexity" evidence="2">
    <location>
        <begin position="700"/>
        <end position="712"/>
    </location>
</feature>
<accession>A0A7X6I1E7</accession>
<protein>
    <recommendedName>
        <fullName evidence="1">D-inositol 3-phosphate glycosyltransferase</fullName>
    </recommendedName>
</protein>
<dbReference type="Proteomes" id="UP000578686">
    <property type="component" value="Unassembled WGS sequence"/>
</dbReference>
<organism evidence="4 5">
    <name type="scientific">Streptomyces lonarensis</name>
    <dbReference type="NCBI Taxonomy" id="700599"/>
    <lineage>
        <taxon>Bacteria</taxon>
        <taxon>Bacillati</taxon>
        <taxon>Actinomycetota</taxon>
        <taxon>Actinomycetes</taxon>
        <taxon>Kitasatosporales</taxon>
        <taxon>Streptomycetaceae</taxon>
        <taxon>Streptomyces</taxon>
    </lineage>
</organism>
<dbReference type="AlphaFoldDB" id="A0A7X6I1E7"/>
<feature type="region of interest" description="Disordered" evidence="2">
    <location>
        <begin position="28"/>
        <end position="52"/>
    </location>
</feature>
<gene>
    <name evidence="4" type="ORF">HCN56_25035</name>
</gene>
<dbReference type="GO" id="GO:0016757">
    <property type="term" value="F:glycosyltransferase activity"/>
    <property type="evidence" value="ECO:0007669"/>
    <property type="project" value="TreeGrafter"/>
</dbReference>
<comment type="caution">
    <text evidence="4">The sequence shown here is derived from an EMBL/GenBank/DDBJ whole genome shotgun (WGS) entry which is preliminary data.</text>
</comment>
<proteinExistence type="predicted"/>
<evidence type="ECO:0000313" key="4">
    <source>
        <dbReference type="EMBL" id="NJQ08743.1"/>
    </source>
</evidence>
<feature type="region of interest" description="Disordered" evidence="2">
    <location>
        <begin position="670"/>
        <end position="718"/>
    </location>
</feature>
<dbReference type="Gene3D" id="3.40.50.2000">
    <property type="entry name" value="Glycogen Phosphorylase B"/>
    <property type="match status" value="2"/>
</dbReference>
<feature type="region of interest" description="Disordered" evidence="2">
    <location>
        <begin position="154"/>
        <end position="181"/>
    </location>
</feature>
<dbReference type="PANTHER" id="PTHR12526:SF636">
    <property type="entry name" value="BLL3647 PROTEIN"/>
    <property type="match status" value="1"/>
</dbReference>
<feature type="compositionally biased region" description="Pro residues" evidence="2">
    <location>
        <begin position="29"/>
        <end position="39"/>
    </location>
</feature>
<dbReference type="Pfam" id="PF13692">
    <property type="entry name" value="Glyco_trans_1_4"/>
    <property type="match status" value="1"/>
</dbReference>
<evidence type="ECO:0000313" key="5">
    <source>
        <dbReference type="Proteomes" id="UP000578686"/>
    </source>
</evidence>
<dbReference type="SUPFAM" id="SSF53756">
    <property type="entry name" value="UDP-Glycosyltransferase/glycogen phosphorylase"/>
    <property type="match status" value="1"/>
</dbReference>
<feature type="non-terminal residue" evidence="4">
    <location>
        <position position="778"/>
    </location>
</feature>
<dbReference type="PANTHER" id="PTHR12526">
    <property type="entry name" value="GLYCOSYLTRANSFERASE"/>
    <property type="match status" value="1"/>
</dbReference>
<feature type="domain" description="DUF3492" evidence="3">
    <location>
        <begin position="270"/>
        <end position="370"/>
    </location>
</feature>
<evidence type="ECO:0000259" key="3">
    <source>
        <dbReference type="Pfam" id="PF11997"/>
    </source>
</evidence>
<dbReference type="InterPro" id="IPR022622">
    <property type="entry name" value="DUF3492"/>
</dbReference>
<sequence length="778" mass="80453">MVTFLHPFRWQDGQPSVAAPVQRLSFFPQVPPGGAPPFPGRRRPSPVRRGEGGAPVRVALLTEGGYPYARGESGSWCERLLRGLADHEFEICALSRTARQHAGPRSALPPNVTLVRTAPLWGPPPAEHRGDGRVPRRLGRRYAEAFAELTAALCGSPHPARTPAPPATGGAESGTPVGGAAAAGPADRFGAGLYALAELAAEHGGLSGWLRSEGALRVLEAACRAPGAPRAVRSARVTDLLAVVERLERVLRPVSLDWYGATGARAAGRGLADVALCHAVGGGAAALPGLLARHFHGTPLLVTEHGARLREHYLISAAHAVAPSAPSAPVRALLSAFQARLAHEAYASAALITPGNTHTRRWQERCGADRGRLRTIYPGMDARPFHEVARESARVAVPVGAAGAAAPGRTPRPERDLPPGGAPRPVGGRATAPTLVWVGAVEPGKDLVGLLHAFAEVRRSVPDARLRLVATPQRGRTDPEYLAHCRALAAQLFPDEAPDRHAVGENPVRFEEVGEPAVPTVADAYAAASVAVLSSVTEGFPVQLVESMFCARATVSTDVGAVCEAIGGTGLVVPPRNPRALADACLDLLADPARRERLGGAARARALELFTVEQSLAAFRSIYLELISDSPARWSGPVPAGTGVPFSRPAEAHLPARLPTAVPSWADTAIAGGDRRPRHAPRAVADADGNADTPGAPAIRRGPGTSTTSTSATPPPLPAPVPAVAAAATAATVASAAAVGALAGGTGTGPRPPAPGVPRTDRAHPDQCRSCGPTSHRA</sequence>
<feature type="region of interest" description="Disordered" evidence="2">
    <location>
        <begin position="742"/>
        <end position="778"/>
    </location>
</feature>
<reference evidence="4 5" key="1">
    <citation type="submission" date="2020-03" db="EMBL/GenBank/DDBJ databases">
        <title>Draft genome of Streptomyces sp. ventii, isolated from the Axial Seamount in the Pacific Ocean, and resequencing of the two type strains Streptomyces lonarensis strain NCL 716 and Streptomyces bohaiensis strain 11A07.</title>
        <authorList>
            <person name="Loughran R.M."/>
            <person name="Pfannmuller K.M."/>
            <person name="Wasson B.J."/>
            <person name="Deadmond M.C."/>
            <person name="Paddock B.E."/>
            <person name="Koyack M.J."/>
            <person name="Gallegos D.A."/>
            <person name="Mitchell E.A."/>
            <person name="Ushijima B."/>
            <person name="Saw J.H."/>
            <person name="Mcphail K.L."/>
            <person name="Videau P."/>
        </authorList>
    </citation>
    <scope>NUCLEOTIDE SEQUENCE [LARGE SCALE GENOMIC DNA]</scope>
    <source>
        <strain evidence="4 5">NCL716</strain>
    </source>
</reference>
<feature type="region of interest" description="Disordered" evidence="2">
    <location>
        <begin position="401"/>
        <end position="428"/>
    </location>
</feature>
<evidence type="ECO:0000256" key="1">
    <source>
        <dbReference type="ARBA" id="ARBA00021292"/>
    </source>
</evidence>
<feature type="domain" description="DUF3492" evidence="3">
    <location>
        <begin position="57"/>
        <end position="130"/>
    </location>
</feature>
<name>A0A7X6I1E7_9ACTN</name>